<feature type="transmembrane region" description="Helical" evidence="7">
    <location>
        <begin position="749"/>
        <end position="767"/>
    </location>
</feature>
<evidence type="ECO:0000256" key="1">
    <source>
        <dbReference type="ARBA" id="ARBA00004141"/>
    </source>
</evidence>
<dbReference type="GO" id="GO:0004930">
    <property type="term" value="F:G protein-coupled receptor activity"/>
    <property type="evidence" value="ECO:0007669"/>
    <property type="project" value="InterPro"/>
</dbReference>
<evidence type="ECO:0000256" key="6">
    <source>
        <dbReference type="SAM" id="MobiDB-lite"/>
    </source>
</evidence>
<feature type="transmembrane region" description="Helical" evidence="7">
    <location>
        <begin position="787"/>
        <end position="807"/>
    </location>
</feature>
<organism evidence="10 11">
    <name type="scientific">Lingula anatina</name>
    <name type="common">Brachiopod</name>
    <name type="synonym">Lingula unguis</name>
    <dbReference type="NCBI Taxonomy" id="7574"/>
    <lineage>
        <taxon>Eukaryota</taxon>
        <taxon>Metazoa</taxon>
        <taxon>Spiralia</taxon>
        <taxon>Lophotrochozoa</taxon>
        <taxon>Brachiopoda</taxon>
        <taxon>Linguliformea</taxon>
        <taxon>Lingulata</taxon>
        <taxon>Lingulida</taxon>
        <taxon>Linguloidea</taxon>
        <taxon>Lingulidae</taxon>
        <taxon>Lingula</taxon>
    </lineage>
</organism>
<keyword evidence="5" id="KW-1015">Disulfide bond</keyword>
<comment type="subcellular location">
    <subcellularLocation>
        <location evidence="1">Membrane</location>
        <topology evidence="1">Multi-pass membrane protein</topology>
    </subcellularLocation>
</comment>
<feature type="transmembrane region" description="Helical" evidence="7">
    <location>
        <begin position="870"/>
        <end position="895"/>
    </location>
</feature>
<evidence type="ECO:0000256" key="4">
    <source>
        <dbReference type="ARBA" id="ARBA00023136"/>
    </source>
</evidence>
<evidence type="ECO:0000313" key="10">
    <source>
        <dbReference type="Proteomes" id="UP000085678"/>
    </source>
</evidence>
<accession>A0A1S3IEZ2</accession>
<evidence type="ECO:0000259" key="8">
    <source>
        <dbReference type="PROSITE" id="PS50261"/>
    </source>
</evidence>
<evidence type="ECO:0000256" key="3">
    <source>
        <dbReference type="ARBA" id="ARBA00022989"/>
    </source>
</evidence>
<dbReference type="PROSITE" id="PS50261">
    <property type="entry name" value="G_PROTEIN_RECEP_F2_4"/>
    <property type="match status" value="1"/>
</dbReference>
<dbReference type="PROSITE" id="PS50958">
    <property type="entry name" value="SMB_2"/>
    <property type="match status" value="1"/>
</dbReference>
<keyword evidence="3 7" id="KW-1133">Transmembrane helix</keyword>
<feature type="domain" description="SMB" evidence="9">
    <location>
        <begin position="197"/>
        <end position="239"/>
    </location>
</feature>
<evidence type="ECO:0000256" key="5">
    <source>
        <dbReference type="ARBA" id="ARBA00023157"/>
    </source>
</evidence>
<feature type="domain" description="G-protein coupled receptors family 2 profile 2" evidence="8">
    <location>
        <begin position="716"/>
        <end position="969"/>
    </location>
</feature>
<dbReference type="GO" id="GO:0007166">
    <property type="term" value="P:cell surface receptor signaling pathway"/>
    <property type="evidence" value="ECO:0007669"/>
    <property type="project" value="InterPro"/>
</dbReference>
<dbReference type="Pfam" id="PF01033">
    <property type="entry name" value="Somatomedin_B"/>
    <property type="match status" value="1"/>
</dbReference>
<dbReference type="InterPro" id="IPR001212">
    <property type="entry name" value="Somatomedin_B_dom"/>
</dbReference>
<evidence type="ECO:0000256" key="7">
    <source>
        <dbReference type="SAM" id="Phobius"/>
    </source>
</evidence>
<feature type="transmembrane region" description="Helical" evidence="7">
    <location>
        <begin position="948"/>
        <end position="967"/>
    </location>
</feature>
<dbReference type="Gene3D" id="4.10.410.20">
    <property type="match status" value="1"/>
</dbReference>
<feature type="transmembrane region" description="Helical" evidence="7">
    <location>
        <begin position="715"/>
        <end position="737"/>
    </location>
</feature>
<dbReference type="PANTHER" id="PTHR45902">
    <property type="entry name" value="LATROPHILIN RECEPTOR-LIKE PROTEIN A"/>
    <property type="match status" value="1"/>
</dbReference>
<feature type="compositionally biased region" description="Low complexity" evidence="6">
    <location>
        <begin position="986"/>
        <end position="1011"/>
    </location>
</feature>
<keyword evidence="10" id="KW-1185">Reference proteome</keyword>
<dbReference type="SMART" id="SM00201">
    <property type="entry name" value="SO"/>
    <property type="match status" value="1"/>
</dbReference>
<dbReference type="SUPFAM" id="SSF90188">
    <property type="entry name" value="Somatomedin B domain"/>
    <property type="match status" value="1"/>
</dbReference>
<dbReference type="PANTHER" id="PTHR45902:SF3">
    <property type="entry name" value="G-PROTEIN COUPLED RECEPTORS FAMILY 2 PROFILE 2 DOMAIN-CONTAINING PROTEIN"/>
    <property type="match status" value="1"/>
</dbReference>
<gene>
    <name evidence="11" type="primary">LOC106163685</name>
</gene>
<dbReference type="GeneID" id="106163685"/>
<reference evidence="11" key="1">
    <citation type="submission" date="2025-08" db="UniProtKB">
        <authorList>
            <consortium name="RefSeq"/>
        </authorList>
    </citation>
    <scope>IDENTIFICATION</scope>
    <source>
        <tissue evidence="11">Gonads</tissue>
    </source>
</reference>
<dbReference type="GO" id="GO:0016020">
    <property type="term" value="C:membrane"/>
    <property type="evidence" value="ECO:0007669"/>
    <property type="project" value="UniProtKB-SubCell"/>
</dbReference>
<dbReference type="KEGG" id="lak:106163685"/>
<feature type="region of interest" description="Disordered" evidence="6">
    <location>
        <begin position="986"/>
        <end position="1012"/>
    </location>
</feature>
<dbReference type="CDD" id="cd15039">
    <property type="entry name" value="7tmB3_Methuselah-like"/>
    <property type="match status" value="1"/>
</dbReference>
<dbReference type="OrthoDB" id="6134459at2759"/>
<dbReference type="PROSITE" id="PS00524">
    <property type="entry name" value="SMB_1"/>
    <property type="match status" value="1"/>
</dbReference>
<dbReference type="InterPro" id="IPR053231">
    <property type="entry name" value="GPCR_LN-TM7"/>
</dbReference>
<proteinExistence type="predicted"/>
<feature type="transmembrane region" description="Helical" evidence="7">
    <location>
        <begin position="827"/>
        <end position="850"/>
    </location>
</feature>
<protein>
    <submittedName>
        <fullName evidence="11">Uncharacterized protein LOC106163685 isoform X1</fullName>
    </submittedName>
</protein>
<evidence type="ECO:0000259" key="9">
    <source>
        <dbReference type="PROSITE" id="PS50958"/>
    </source>
</evidence>
<dbReference type="InterPro" id="IPR036024">
    <property type="entry name" value="Somatomedin_B-like_dom_sf"/>
</dbReference>
<feature type="transmembrane region" description="Helical" evidence="7">
    <location>
        <begin position="916"/>
        <end position="936"/>
    </location>
</feature>
<sequence>MTVYQCGCCLQVAIRVHRSRGKGNLDDQSKQLTFLSDNLSLDLTLSWRLLKCIGKNTVTSSSSDGLMYMPPYVAYSYVNIVQGADHMKQHKHSTMRLFSTTSVSGHLSRCSKLFRLAQYKNSNTMNAIYILVQVCIVWRPVSSSHSMFPPEQDWSSVPDLDPRQPGYVDDIYPSSIDLCNGSVEAEAVIRNARKCSRLDSCSQRCGEAAHGGDDCSCDSNCLVYGDCCYDYGDQCQSNSNVTRIIPATAAVPVCIRTSEYEFGLVLGKGCSAQWKGTEMEKKCFENSSVVTHVIPVTDVTNQLHYANMFCARCNDVTNYTFWSASFICQNDSDFVANVTDPLLAFEHNLCDLVLHVSEMRRCISSEVVVDCQPESSCSTQIRDACKTYKNIVQSHDKAYQNEYCAICNDENLISMHCPRGGDFLPDITYEIISPGNSEDLTGSNRPSFGSFSFSIVMDFSKDSKVQVGVRAEGTDEVTKCTLDGMTSSCIPSQCRRDYVLIDGTCVLGVVLYDVDIYTYWKTNVGFQDFPSNTELNYFGHTLSYFVAGLYGEKVRGAVTFEVVRKGWGSFQVQNGFKLQFDETVDLRKTEEEWRKETRNESFRNILAYYVDFVNSTISLSLYYDPYLLDEALTREKAIDEVLIIAETDCERIRFDSYNTTENGSIVLLPSMTMINESDAYYETDGSILVCLDVLNFTVVGSNWEDETVADDSKKALGILTIVCTVISLLCLLIRIALQPFARPFQTFPGKLQLCLCCSLVMWKMFFLARPFARSSGNASACIAVAVLFHWSLLTSFFWMNVIAVDLWKTFRSTAALKVSAEANKTILGYACYATFLPGGIVAVCLVLDYIDIDPQFKPNYQGPACYISNIYPLVLFLVAPIGVVLIVNIILYAMIAKSIHAALSTSLKLNMRKNKHSFVTYLRLFALMGTTWIFGFLSGGLGILAMEYIFVILTTLDGLFIFIAVVYSRRVWEELRHWKCATRSSTPKVTQSSSSPYTCSATPTSSSTAETLRSSTNCGTEISQV</sequence>
<name>A0A1S3IEZ2_LINAN</name>
<dbReference type="InterPro" id="IPR000832">
    <property type="entry name" value="GPCR_2_secretin-like"/>
</dbReference>
<dbReference type="RefSeq" id="XP_013396802.1">
    <property type="nucleotide sequence ID" value="XM_013541348.1"/>
</dbReference>
<evidence type="ECO:0000313" key="11">
    <source>
        <dbReference type="RefSeq" id="XP_013396802.1"/>
    </source>
</evidence>
<dbReference type="Pfam" id="PF00002">
    <property type="entry name" value="7tm_2"/>
    <property type="match status" value="1"/>
</dbReference>
<dbReference type="InParanoid" id="A0A1S3IEZ2"/>
<dbReference type="InterPro" id="IPR017981">
    <property type="entry name" value="GPCR_2-like_7TM"/>
</dbReference>
<keyword evidence="4 7" id="KW-0472">Membrane</keyword>
<evidence type="ECO:0000256" key="2">
    <source>
        <dbReference type="ARBA" id="ARBA00022692"/>
    </source>
</evidence>
<dbReference type="Proteomes" id="UP000085678">
    <property type="component" value="Unplaced"/>
</dbReference>
<dbReference type="Gene3D" id="1.20.1070.10">
    <property type="entry name" value="Rhodopsin 7-helix transmembrane proteins"/>
    <property type="match status" value="1"/>
</dbReference>
<keyword evidence="2 7" id="KW-0812">Transmembrane</keyword>
<dbReference type="AlphaFoldDB" id="A0A1S3IEZ2"/>